<evidence type="ECO:0000256" key="1">
    <source>
        <dbReference type="ARBA" id="ARBA00004383"/>
    </source>
</evidence>
<evidence type="ECO:0000256" key="5">
    <source>
        <dbReference type="ARBA" id="ARBA00023284"/>
    </source>
</evidence>
<dbReference type="PANTHER" id="PTHR42852:SF6">
    <property type="entry name" value="THIOL:DISULFIDE INTERCHANGE PROTEIN DSBE"/>
    <property type="match status" value="1"/>
</dbReference>
<dbReference type="SUPFAM" id="SSF52833">
    <property type="entry name" value="Thioredoxin-like"/>
    <property type="match status" value="1"/>
</dbReference>
<keyword evidence="8" id="KW-1185">Reference proteome</keyword>
<evidence type="ECO:0000256" key="4">
    <source>
        <dbReference type="ARBA" id="ARBA00023157"/>
    </source>
</evidence>
<sequence length="175" mass="19620">MQRLKLFLPLLVFIVLAGFLWRGLALDPAAMPSALLDKPMPVFALPTLENGAEKVTESVFHGSVTLLNVWATWCISCRVEHPYLVKLAEQGVRIIGLNYKDDTAEAKKWLETLHNPYSFSIIDADGRMGLDLGVFGAPETYVVDKLGVIRYKHVGVVDERVWREKLQPLMQSLGN</sequence>
<gene>
    <name evidence="7" type="ORF">ACFOX3_18470</name>
</gene>
<reference evidence="8" key="1">
    <citation type="journal article" date="2019" name="Int. J. Syst. Evol. Microbiol.">
        <title>The Global Catalogue of Microorganisms (GCM) 10K type strain sequencing project: providing services to taxonomists for standard genome sequencing and annotation.</title>
        <authorList>
            <consortium name="The Broad Institute Genomics Platform"/>
            <consortium name="The Broad Institute Genome Sequencing Center for Infectious Disease"/>
            <person name="Wu L."/>
            <person name="Ma J."/>
        </authorList>
    </citation>
    <scope>NUCLEOTIDE SEQUENCE [LARGE SCALE GENOMIC DNA]</scope>
    <source>
        <strain evidence="8">CECT 8570</strain>
    </source>
</reference>
<keyword evidence="5" id="KW-0676">Redox-active center</keyword>
<accession>A0ABV8VAR2</accession>
<evidence type="ECO:0000256" key="3">
    <source>
        <dbReference type="ARBA" id="ARBA00022748"/>
    </source>
</evidence>
<dbReference type="RefSeq" id="WP_290262326.1">
    <property type="nucleotide sequence ID" value="NZ_JAUFQG010000004.1"/>
</dbReference>
<dbReference type="Gene3D" id="3.40.30.10">
    <property type="entry name" value="Glutaredoxin"/>
    <property type="match status" value="1"/>
</dbReference>
<protein>
    <submittedName>
        <fullName evidence="7">DsbE family thiol:disulfide interchange protein</fullName>
    </submittedName>
</protein>
<dbReference type="InterPro" id="IPR036249">
    <property type="entry name" value="Thioredoxin-like_sf"/>
</dbReference>
<dbReference type="PANTHER" id="PTHR42852">
    <property type="entry name" value="THIOL:DISULFIDE INTERCHANGE PROTEIN DSBE"/>
    <property type="match status" value="1"/>
</dbReference>
<dbReference type="InterPro" id="IPR004799">
    <property type="entry name" value="Periplasmic_diS_OxRdtase_DsbE"/>
</dbReference>
<feature type="domain" description="Thioredoxin" evidence="6">
    <location>
        <begin position="34"/>
        <end position="171"/>
    </location>
</feature>
<comment type="subcellular location">
    <subcellularLocation>
        <location evidence="1">Cell inner membrane</location>
        <topology evidence="1">Single-pass membrane protein</topology>
        <orientation evidence="1">Periplasmic side</orientation>
    </subcellularLocation>
</comment>
<evidence type="ECO:0000313" key="8">
    <source>
        <dbReference type="Proteomes" id="UP001595840"/>
    </source>
</evidence>
<dbReference type="CDD" id="cd03010">
    <property type="entry name" value="TlpA_like_DsbE"/>
    <property type="match status" value="1"/>
</dbReference>
<evidence type="ECO:0000256" key="2">
    <source>
        <dbReference type="ARBA" id="ARBA00007758"/>
    </source>
</evidence>
<keyword evidence="4" id="KW-1015">Disulfide bond</keyword>
<dbReference type="InterPro" id="IPR013740">
    <property type="entry name" value="Redoxin"/>
</dbReference>
<proteinExistence type="inferred from homology"/>
<dbReference type="PROSITE" id="PS51352">
    <property type="entry name" value="THIOREDOXIN_2"/>
    <property type="match status" value="1"/>
</dbReference>
<keyword evidence="3" id="KW-0201">Cytochrome c-type biogenesis</keyword>
<dbReference type="Pfam" id="PF08534">
    <property type="entry name" value="Redoxin"/>
    <property type="match status" value="1"/>
</dbReference>
<comment type="caution">
    <text evidence="7">The sequence shown here is derived from an EMBL/GenBank/DDBJ whole genome shotgun (WGS) entry which is preliminary data.</text>
</comment>
<dbReference type="Proteomes" id="UP001595840">
    <property type="component" value="Unassembled WGS sequence"/>
</dbReference>
<dbReference type="EMBL" id="JBHSCX010000021">
    <property type="protein sequence ID" value="MFC4364300.1"/>
    <property type="molecule type" value="Genomic_DNA"/>
</dbReference>
<dbReference type="InterPro" id="IPR050553">
    <property type="entry name" value="Thioredoxin_ResA/DsbE_sf"/>
</dbReference>
<comment type="similarity">
    <text evidence="2">Belongs to the thioredoxin family. DsbE subfamily.</text>
</comment>
<organism evidence="7 8">
    <name type="scientific">Simiduia curdlanivorans</name>
    <dbReference type="NCBI Taxonomy" id="1492769"/>
    <lineage>
        <taxon>Bacteria</taxon>
        <taxon>Pseudomonadati</taxon>
        <taxon>Pseudomonadota</taxon>
        <taxon>Gammaproteobacteria</taxon>
        <taxon>Cellvibrionales</taxon>
        <taxon>Cellvibrionaceae</taxon>
        <taxon>Simiduia</taxon>
    </lineage>
</organism>
<dbReference type="InterPro" id="IPR013766">
    <property type="entry name" value="Thioredoxin_domain"/>
</dbReference>
<name>A0ABV8VAR2_9GAMM</name>
<evidence type="ECO:0000259" key="6">
    <source>
        <dbReference type="PROSITE" id="PS51352"/>
    </source>
</evidence>
<dbReference type="NCBIfam" id="TIGR00385">
    <property type="entry name" value="dsbE"/>
    <property type="match status" value="1"/>
</dbReference>
<evidence type="ECO:0000313" key="7">
    <source>
        <dbReference type="EMBL" id="MFC4364300.1"/>
    </source>
</evidence>